<dbReference type="GO" id="GO:0008237">
    <property type="term" value="F:metallopeptidase activity"/>
    <property type="evidence" value="ECO:0007669"/>
    <property type="project" value="InterPro"/>
</dbReference>
<protein>
    <submittedName>
        <fullName evidence="3">TldD/PmbA family protein</fullName>
    </submittedName>
</protein>
<evidence type="ECO:0000256" key="1">
    <source>
        <dbReference type="ARBA" id="ARBA00005836"/>
    </source>
</evidence>
<evidence type="ECO:0000313" key="3">
    <source>
        <dbReference type="EMBL" id="HEW52874.1"/>
    </source>
</evidence>
<dbReference type="AlphaFoldDB" id="A0A7C2VAY5"/>
<organism evidence="3">
    <name type="scientific">Ignisphaera aggregans</name>
    <dbReference type="NCBI Taxonomy" id="334771"/>
    <lineage>
        <taxon>Archaea</taxon>
        <taxon>Thermoproteota</taxon>
        <taxon>Thermoprotei</taxon>
        <taxon>Desulfurococcales</taxon>
        <taxon>Desulfurococcaceae</taxon>
        <taxon>Ignisphaera</taxon>
    </lineage>
</organism>
<comment type="caution">
    <text evidence="3">The sequence shown here is derived from an EMBL/GenBank/DDBJ whole genome shotgun (WGS) entry which is preliminary data.</text>
</comment>
<dbReference type="InterPro" id="IPR045569">
    <property type="entry name" value="Metalloprtase-TldD/E_C"/>
</dbReference>
<accession>A0A7C2VAY5</accession>
<gene>
    <name evidence="3" type="ORF">ENO77_01700</name>
</gene>
<evidence type="ECO:0000259" key="2">
    <source>
        <dbReference type="Pfam" id="PF19289"/>
    </source>
</evidence>
<dbReference type="EMBL" id="DSGT01000003">
    <property type="protein sequence ID" value="HEW52874.1"/>
    <property type="molecule type" value="Genomic_DNA"/>
</dbReference>
<dbReference type="PANTHER" id="PTHR30624">
    <property type="entry name" value="UNCHARACTERIZED PROTEIN TLDD AND PMBA"/>
    <property type="match status" value="1"/>
</dbReference>
<dbReference type="InterPro" id="IPR051463">
    <property type="entry name" value="Peptidase_U62_metallo"/>
</dbReference>
<feature type="domain" description="Metalloprotease TldD/E C-terminal" evidence="2">
    <location>
        <begin position="220"/>
        <end position="428"/>
    </location>
</feature>
<comment type="similarity">
    <text evidence="1">Belongs to the peptidase U62 family.</text>
</comment>
<sequence>MLRYWATDLSTPSTRTLYSDIVTLSEDVVQIAFRDESLEINTYYNNIYGYRINVDGCWRIVSSNRYDKNLVDKLKHLVLSGTTESCGDLADAHLYKGYIEIGKEFPSVEDVSKIVKDQCQEIKGYNANRCEALVTMRTVNRTIERNEGDVAQELKRVVEVEIGLVGKTVYGSTSFASHFGSLIAYDQKNVMKFIESMFRIATDKITVAGRLKPIKPYLYGRATVILDYVASAALFHEISHLLDASYIYGQKILGYRLFPEYVEVYDEPMYIESPTLRLFDDEGVAAKKRLLIENGRVVDLHHTRTTAAILNSEPGSAYGLFHRPVPYHTTLVIRPGDWKFDEMVEDTRRGFYVGGVVMATLEEGTIRLIPEYGYLIEDGELREAVKIRELRLSINMLKTLNAVARDIRIRTSYEKTWLVAEAAPTIRLEAYVM</sequence>
<name>A0A7C2VAY5_9CREN</name>
<dbReference type="GO" id="GO:0005829">
    <property type="term" value="C:cytosol"/>
    <property type="evidence" value="ECO:0007669"/>
    <property type="project" value="TreeGrafter"/>
</dbReference>
<dbReference type="InterPro" id="IPR036059">
    <property type="entry name" value="TldD/PmbA_sf"/>
</dbReference>
<dbReference type="SUPFAM" id="SSF111283">
    <property type="entry name" value="Putative modulator of DNA gyrase, PmbA/TldD"/>
    <property type="match status" value="1"/>
</dbReference>
<dbReference type="GO" id="GO:0006508">
    <property type="term" value="P:proteolysis"/>
    <property type="evidence" value="ECO:0007669"/>
    <property type="project" value="InterPro"/>
</dbReference>
<reference evidence="3" key="1">
    <citation type="journal article" date="2020" name="mSystems">
        <title>Genome- and Community-Level Interaction Insights into Carbon Utilization and Element Cycling Functions of Hydrothermarchaeota in Hydrothermal Sediment.</title>
        <authorList>
            <person name="Zhou Z."/>
            <person name="Liu Y."/>
            <person name="Xu W."/>
            <person name="Pan J."/>
            <person name="Luo Z.H."/>
            <person name="Li M."/>
        </authorList>
    </citation>
    <scope>NUCLEOTIDE SEQUENCE [LARGE SCALE GENOMIC DNA]</scope>
    <source>
        <strain evidence="3">SpSt-16</strain>
    </source>
</reference>
<proteinExistence type="inferred from homology"/>
<dbReference type="Pfam" id="PF19289">
    <property type="entry name" value="PmbA_TldD_3rd"/>
    <property type="match status" value="1"/>
</dbReference>
<dbReference type="PANTHER" id="PTHR30624:SF0">
    <property type="entry name" value="METALLOPROTEASE SLR0863"/>
    <property type="match status" value="1"/>
</dbReference>